<dbReference type="InterPro" id="IPR013766">
    <property type="entry name" value="Thioredoxin_domain"/>
</dbReference>
<name>D0LXG6_HALO1</name>
<feature type="chain" id="PRO_5003011748" evidence="6">
    <location>
        <begin position="27"/>
        <end position="276"/>
    </location>
</feature>
<protein>
    <submittedName>
        <fullName evidence="8">DSBA oxidoreductase</fullName>
    </submittedName>
</protein>
<dbReference type="InterPro" id="IPR001853">
    <property type="entry name" value="DSBA-like_thioredoxin_dom"/>
</dbReference>
<dbReference type="KEGG" id="hoh:Hoch_5236"/>
<keyword evidence="9" id="KW-1185">Reference proteome</keyword>
<dbReference type="InterPro" id="IPR036249">
    <property type="entry name" value="Thioredoxin-like_sf"/>
</dbReference>
<gene>
    <name evidence="8" type="ordered locus">Hoch_5236</name>
</gene>
<evidence type="ECO:0000256" key="6">
    <source>
        <dbReference type="SAM" id="SignalP"/>
    </source>
</evidence>
<sequence length="276" mass="30008">MKRIGFISMSVLLAVTGFGLVGCQQAQPQSSELAAKLDEIDKKLTRIEKQVENGAGAAAAARGRAPQRRPGPDPEKTYSVAVEGAPAVGPADAKVTVVKAFEFACPFCERARGTMDQIREEYGDDVRIVYKHYIVHPGSATVPAQASCAAGMQGKWKAMEDLIWDKAFKAGRDLSEGKMEELAKEAGLDMAKYKADMEGACKELVQKDHQQMAKVGVTGTPGFFINGRFLRGAQPFPAFKAVIDEEMKKADERIGKGTPKGKYYDEWVISKGEKSL</sequence>
<dbReference type="PANTHER" id="PTHR13887:SF14">
    <property type="entry name" value="DISULFIDE BOND FORMATION PROTEIN D"/>
    <property type="match status" value="1"/>
</dbReference>
<dbReference type="HOGENOM" id="CLU_000288_47_4_7"/>
<keyword evidence="3" id="KW-1015">Disulfide bond</keyword>
<evidence type="ECO:0000256" key="2">
    <source>
        <dbReference type="ARBA" id="ARBA00023002"/>
    </source>
</evidence>
<proteinExistence type="predicted"/>
<evidence type="ECO:0000256" key="1">
    <source>
        <dbReference type="ARBA" id="ARBA00022729"/>
    </source>
</evidence>
<dbReference type="RefSeq" id="WP_012830313.1">
    <property type="nucleotide sequence ID" value="NC_013440.1"/>
</dbReference>
<feature type="domain" description="Thioredoxin" evidence="7">
    <location>
        <begin position="67"/>
        <end position="248"/>
    </location>
</feature>
<dbReference type="GO" id="GO:0016491">
    <property type="term" value="F:oxidoreductase activity"/>
    <property type="evidence" value="ECO:0007669"/>
    <property type="project" value="UniProtKB-KW"/>
</dbReference>
<evidence type="ECO:0000256" key="5">
    <source>
        <dbReference type="SAM" id="MobiDB-lite"/>
    </source>
</evidence>
<dbReference type="PROSITE" id="PS51257">
    <property type="entry name" value="PROKAR_LIPOPROTEIN"/>
    <property type="match status" value="1"/>
</dbReference>
<dbReference type="PANTHER" id="PTHR13887">
    <property type="entry name" value="GLUTATHIONE S-TRANSFERASE KAPPA"/>
    <property type="match status" value="1"/>
</dbReference>
<dbReference type="Gene3D" id="3.40.30.10">
    <property type="entry name" value="Glutaredoxin"/>
    <property type="match status" value="1"/>
</dbReference>
<evidence type="ECO:0000256" key="4">
    <source>
        <dbReference type="ARBA" id="ARBA00023284"/>
    </source>
</evidence>
<evidence type="ECO:0000259" key="7">
    <source>
        <dbReference type="PROSITE" id="PS51352"/>
    </source>
</evidence>
<dbReference type="Pfam" id="PF01323">
    <property type="entry name" value="DSBA"/>
    <property type="match status" value="1"/>
</dbReference>
<dbReference type="OrthoDB" id="9784686at2"/>
<dbReference type="PROSITE" id="PS51352">
    <property type="entry name" value="THIOREDOXIN_2"/>
    <property type="match status" value="1"/>
</dbReference>
<feature type="region of interest" description="Disordered" evidence="5">
    <location>
        <begin position="55"/>
        <end position="77"/>
    </location>
</feature>
<organism evidence="8 9">
    <name type="scientific">Haliangium ochraceum (strain DSM 14365 / JCM 11303 / SMP-2)</name>
    <dbReference type="NCBI Taxonomy" id="502025"/>
    <lineage>
        <taxon>Bacteria</taxon>
        <taxon>Pseudomonadati</taxon>
        <taxon>Myxococcota</taxon>
        <taxon>Polyangia</taxon>
        <taxon>Haliangiales</taxon>
        <taxon>Kofleriaceae</taxon>
        <taxon>Haliangium</taxon>
    </lineage>
</organism>
<keyword evidence="2" id="KW-0560">Oxidoreductase</keyword>
<dbReference type="AlphaFoldDB" id="D0LXG6"/>
<dbReference type="EMBL" id="CP001804">
    <property type="protein sequence ID" value="ACY17721.1"/>
    <property type="molecule type" value="Genomic_DNA"/>
</dbReference>
<dbReference type="Proteomes" id="UP000001880">
    <property type="component" value="Chromosome"/>
</dbReference>
<keyword evidence="4" id="KW-0676">Redox-active center</keyword>
<accession>D0LXG6</accession>
<feature type="compositionally biased region" description="Low complexity" evidence="5">
    <location>
        <begin position="55"/>
        <end position="64"/>
    </location>
</feature>
<feature type="signal peptide" evidence="6">
    <location>
        <begin position="1"/>
        <end position="26"/>
    </location>
</feature>
<dbReference type="SUPFAM" id="SSF52833">
    <property type="entry name" value="Thioredoxin-like"/>
    <property type="match status" value="1"/>
</dbReference>
<evidence type="ECO:0000313" key="8">
    <source>
        <dbReference type="EMBL" id="ACY17721.1"/>
    </source>
</evidence>
<evidence type="ECO:0000256" key="3">
    <source>
        <dbReference type="ARBA" id="ARBA00023157"/>
    </source>
</evidence>
<dbReference type="eggNOG" id="COG1651">
    <property type="taxonomic scope" value="Bacteria"/>
</dbReference>
<keyword evidence="1 6" id="KW-0732">Signal</keyword>
<dbReference type="STRING" id="502025.Hoch_5236"/>
<reference evidence="8 9" key="1">
    <citation type="journal article" date="2010" name="Stand. Genomic Sci.">
        <title>Complete genome sequence of Haliangium ochraceum type strain (SMP-2).</title>
        <authorList>
            <consortium name="US DOE Joint Genome Institute (JGI-PGF)"/>
            <person name="Ivanova N."/>
            <person name="Daum C."/>
            <person name="Lang E."/>
            <person name="Abt B."/>
            <person name="Kopitz M."/>
            <person name="Saunders E."/>
            <person name="Lapidus A."/>
            <person name="Lucas S."/>
            <person name="Glavina Del Rio T."/>
            <person name="Nolan M."/>
            <person name="Tice H."/>
            <person name="Copeland A."/>
            <person name="Cheng J.F."/>
            <person name="Chen F."/>
            <person name="Bruce D."/>
            <person name="Goodwin L."/>
            <person name="Pitluck S."/>
            <person name="Mavromatis K."/>
            <person name="Pati A."/>
            <person name="Mikhailova N."/>
            <person name="Chen A."/>
            <person name="Palaniappan K."/>
            <person name="Land M."/>
            <person name="Hauser L."/>
            <person name="Chang Y.J."/>
            <person name="Jeffries C.D."/>
            <person name="Detter J.C."/>
            <person name="Brettin T."/>
            <person name="Rohde M."/>
            <person name="Goker M."/>
            <person name="Bristow J."/>
            <person name="Markowitz V."/>
            <person name="Eisen J.A."/>
            <person name="Hugenholtz P."/>
            <person name="Kyrpides N.C."/>
            <person name="Klenk H.P."/>
        </authorList>
    </citation>
    <scope>NUCLEOTIDE SEQUENCE [LARGE SCALE GENOMIC DNA]</scope>
    <source>
        <strain evidence="9">DSM 14365 / CIP 107738 / JCM 11303 / AJ 13395 / SMP-2</strain>
    </source>
</reference>
<evidence type="ECO:0000313" key="9">
    <source>
        <dbReference type="Proteomes" id="UP000001880"/>
    </source>
</evidence>